<dbReference type="eggNOG" id="COG0815">
    <property type="taxonomic scope" value="Bacteria"/>
</dbReference>
<name>A0A098QVU4_9SPIO</name>
<keyword evidence="7 9" id="KW-0472">Membrane</keyword>
<feature type="transmembrane region" description="Helical" evidence="9">
    <location>
        <begin position="327"/>
        <end position="345"/>
    </location>
</feature>
<dbReference type="RefSeq" id="WP_037547872.1">
    <property type="nucleotide sequence ID" value="NZ_JNUP01000064.1"/>
</dbReference>
<evidence type="ECO:0000259" key="10">
    <source>
        <dbReference type="PROSITE" id="PS50263"/>
    </source>
</evidence>
<reference evidence="11 12" key="1">
    <citation type="submission" date="2014-05" db="EMBL/GenBank/DDBJ databases">
        <title>De novo Genome Sequence of Spirocheata sp.</title>
        <authorList>
            <person name="Shivani Y."/>
            <person name="Subhash Y."/>
            <person name="Tushar L."/>
            <person name="Sasikala C."/>
            <person name="Ramana C.V."/>
        </authorList>
    </citation>
    <scope>NUCLEOTIDE SEQUENCE [LARGE SCALE GENOMIC DNA]</scope>
    <source>
        <strain evidence="11 12">JC230</strain>
    </source>
</reference>
<proteinExistence type="inferred from homology"/>
<evidence type="ECO:0000256" key="3">
    <source>
        <dbReference type="ARBA" id="ARBA00022475"/>
    </source>
</evidence>
<feature type="transmembrane region" description="Helical" evidence="9">
    <location>
        <begin position="164"/>
        <end position="182"/>
    </location>
</feature>
<feature type="transmembrane region" description="Helical" evidence="9">
    <location>
        <begin position="69"/>
        <end position="88"/>
    </location>
</feature>
<keyword evidence="6 9" id="KW-1133">Transmembrane helix</keyword>
<keyword evidence="8 9" id="KW-0012">Acyltransferase</keyword>
<dbReference type="GO" id="GO:0016410">
    <property type="term" value="F:N-acyltransferase activity"/>
    <property type="evidence" value="ECO:0007669"/>
    <property type="project" value="UniProtKB-UniRule"/>
</dbReference>
<feature type="transmembrane region" description="Helical" evidence="9">
    <location>
        <begin position="675"/>
        <end position="697"/>
    </location>
</feature>
<dbReference type="HAMAP" id="MF_01148">
    <property type="entry name" value="Lnt"/>
    <property type="match status" value="1"/>
</dbReference>
<feature type="transmembrane region" description="Helical" evidence="9">
    <location>
        <begin position="31"/>
        <end position="49"/>
    </location>
</feature>
<dbReference type="PANTHER" id="PTHR38686">
    <property type="entry name" value="APOLIPOPROTEIN N-ACYLTRANSFERASE"/>
    <property type="match status" value="1"/>
</dbReference>
<organism evidence="11 12">
    <name type="scientific">Spirochaeta lutea</name>
    <dbReference type="NCBI Taxonomy" id="1480694"/>
    <lineage>
        <taxon>Bacteria</taxon>
        <taxon>Pseudomonadati</taxon>
        <taxon>Spirochaetota</taxon>
        <taxon>Spirochaetia</taxon>
        <taxon>Spirochaetales</taxon>
        <taxon>Spirochaetaceae</taxon>
        <taxon>Spirochaeta</taxon>
    </lineage>
</organism>
<evidence type="ECO:0000313" key="12">
    <source>
        <dbReference type="Proteomes" id="UP000029692"/>
    </source>
</evidence>
<dbReference type="InterPro" id="IPR004563">
    <property type="entry name" value="Apolipo_AcylTrfase"/>
</dbReference>
<dbReference type="Pfam" id="PF00795">
    <property type="entry name" value="CN_hydrolase"/>
    <property type="match status" value="1"/>
</dbReference>
<dbReference type="EC" id="2.3.1.269" evidence="9"/>
<comment type="caution">
    <text evidence="11">The sequence shown here is derived from an EMBL/GenBank/DDBJ whole genome shotgun (WGS) entry which is preliminary data.</text>
</comment>
<accession>A0A098QVU4</accession>
<comment type="pathway">
    <text evidence="9">Protein modification; lipoprotein biosynthesis (N-acyl transfer).</text>
</comment>
<dbReference type="PROSITE" id="PS50263">
    <property type="entry name" value="CN_HYDROLASE"/>
    <property type="match status" value="1"/>
</dbReference>
<evidence type="ECO:0000256" key="5">
    <source>
        <dbReference type="ARBA" id="ARBA00022692"/>
    </source>
</evidence>
<feature type="transmembrane region" description="Helical" evidence="9">
    <location>
        <begin position="219"/>
        <end position="238"/>
    </location>
</feature>
<feature type="transmembrane region" description="Helical" evidence="9">
    <location>
        <begin position="189"/>
        <end position="207"/>
    </location>
</feature>
<dbReference type="UniPathway" id="UPA00666"/>
<gene>
    <name evidence="9" type="primary">lnt</name>
    <name evidence="11" type="ORF">DC28_09255</name>
</gene>
<feature type="domain" description="CN hydrolase" evidence="10">
    <location>
        <begin position="383"/>
        <end position="660"/>
    </location>
</feature>
<feature type="transmembrane region" description="Helical" evidence="9">
    <location>
        <begin position="250"/>
        <end position="272"/>
    </location>
</feature>
<feature type="transmembrane region" description="Helical" evidence="9">
    <location>
        <begin position="292"/>
        <end position="315"/>
    </location>
</feature>
<feature type="transmembrane region" description="Helical" evidence="9">
    <location>
        <begin position="115"/>
        <end position="132"/>
    </location>
</feature>
<dbReference type="CDD" id="cd07571">
    <property type="entry name" value="ALP_N-acyl_transferase"/>
    <property type="match status" value="1"/>
</dbReference>
<dbReference type="GO" id="GO:0005886">
    <property type="term" value="C:plasma membrane"/>
    <property type="evidence" value="ECO:0007669"/>
    <property type="project" value="UniProtKB-SubCell"/>
</dbReference>
<keyword evidence="4 9" id="KW-0808">Transferase</keyword>
<dbReference type="Gene3D" id="3.60.110.10">
    <property type="entry name" value="Carbon-nitrogen hydrolase"/>
    <property type="match status" value="1"/>
</dbReference>
<comment type="similarity">
    <text evidence="2 9">Belongs to the CN hydrolase family. Apolipoprotein N-acyltransferase subfamily.</text>
</comment>
<dbReference type="Proteomes" id="UP000029692">
    <property type="component" value="Unassembled WGS sequence"/>
</dbReference>
<comment type="catalytic activity">
    <reaction evidence="9">
        <text>N-terminal S-1,2-diacyl-sn-glyceryl-L-cysteinyl-[lipoprotein] + a glycerophospholipid = N-acyl-S-1,2-diacyl-sn-glyceryl-L-cysteinyl-[lipoprotein] + a 2-acyl-sn-glycero-3-phospholipid + H(+)</text>
        <dbReference type="Rhea" id="RHEA:48228"/>
        <dbReference type="Rhea" id="RHEA-COMP:14681"/>
        <dbReference type="Rhea" id="RHEA-COMP:14684"/>
        <dbReference type="ChEBI" id="CHEBI:15378"/>
        <dbReference type="ChEBI" id="CHEBI:136912"/>
        <dbReference type="ChEBI" id="CHEBI:140656"/>
        <dbReference type="ChEBI" id="CHEBI:140657"/>
        <dbReference type="ChEBI" id="CHEBI:140660"/>
        <dbReference type="EC" id="2.3.1.269"/>
    </reaction>
</comment>
<dbReference type="SUPFAM" id="SSF56317">
    <property type="entry name" value="Carbon-nitrogen hydrolase"/>
    <property type="match status" value="1"/>
</dbReference>
<keyword evidence="5 9" id="KW-0812">Transmembrane</keyword>
<evidence type="ECO:0000256" key="1">
    <source>
        <dbReference type="ARBA" id="ARBA00004651"/>
    </source>
</evidence>
<dbReference type="AlphaFoldDB" id="A0A098QVU4"/>
<evidence type="ECO:0000256" key="2">
    <source>
        <dbReference type="ARBA" id="ARBA00010065"/>
    </source>
</evidence>
<evidence type="ECO:0000256" key="4">
    <source>
        <dbReference type="ARBA" id="ARBA00022679"/>
    </source>
</evidence>
<dbReference type="InterPro" id="IPR036526">
    <property type="entry name" value="C-N_Hydrolase_sf"/>
</dbReference>
<dbReference type="Pfam" id="PF20154">
    <property type="entry name" value="LNT_N"/>
    <property type="match status" value="1"/>
</dbReference>
<evidence type="ECO:0000256" key="6">
    <source>
        <dbReference type="ARBA" id="ARBA00022989"/>
    </source>
</evidence>
<sequence>MKASLGIGMGYVAAAWWAVIALGQRVVLNDLFLLGVILLHALYGIYRVMRSLGEPMGQDGRESRLGMDALMGAALVSFLFSYFFALTANLDYVQRFQLGSDALNLAVDSGEEQRIVIFRYLPLGVAYLWGLLFRHGGRWWAFPLLLASTVVHALAFPSRFFPQGIGPLIFIAYVPLFFLLSRVKRFGQWWVYGMFWGLVSTMLRNYWLGTYSLVTLQGVVLVFIVRFGLFFLVGWPVFRAVAGLAKRRPWAAALPWLFWAMAITLFEYWASHSWVGYPWTLTAHALYRWPEAIQFAGAAGVWGVSFLVLVVNAGLAWAIQSRDWRPGAAVLGIFGINVLIGVILMPPVHPAEGEVATYYIDPDSGSSRPRVQNSGRERHPEAVRLALVQQNTDPRKNDYDVTLDTLITLSDIGLRYDPDLVAWSETAFVPNIRRWSQVPPSENRLARTVDRFLKYQEGMGTYLITGNDDYQVVRNDQGQEIDRINYNATIMFSDAGERLQTYHKMVLVPLTETFPYEDFFPGWFYDLFPGVEGWFAGLLDLLERLDVNLWGEGVEYVQFEHPDFRFSTPICFEDAFAYHVRDFVLAGSDMIVNLSNDYWSLDEVEAQQHFATGLFRTVENRVPMARATASGVTGYIDAYGRLLTRIPNYVEGVVVVDTLPGRQGGMTLYTRWGDWFPILLAWLILIQVGGYVGAGLWRWIESGRGEKE</sequence>
<protein>
    <recommendedName>
        <fullName evidence="9">Apolipoprotein N-acyltransferase</fullName>
        <shortName evidence="9">ALP N-acyltransferase</shortName>
        <ecNumber evidence="9">2.3.1.269</ecNumber>
    </recommendedName>
</protein>
<evidence type="ECO:0000256" key="7">
    <source>
        <dbReference type="ARBA" id="ARBA00023136"/>
    </source>
</evidence>
<evidence type="ECO:0000256" key="8">
    <source>
        <dbReference type="ARBA" id="ARBA00023315"/>
    </source>
</evidence>
<keyword evidence="3 9" id="KW-1003">Cell membrane</keyword>
<comment type="subcellular location">
    <subcellularLocation>
        <location evidence="1 9">Cell membrane</location>
        <topology evidence="1 9">Multi-pass membrane protein</topology>
    </subcellularLocation>
</comment>
<comment type="caution">
    <text evidence="9">Lacks conserved residue(s) required for the propagation of feature annotation.</text>
</comment>
<evidence type="ECO:0000313" key="11">
    <source>
        <dbReference type="EMBL" id="KGE71970.1"/>
    </source>
</evidence>
<feature type="transmembrane region" description="Helical" evidence="9">
    <location>
        <begin position="139"/>
        <end position="158"/>
    </location>
</feature>
<dbReference type="STRING" id="1480694.DC28_09255"/>
<dbReference type="InterPro" id="IPR045378">
    <property type="entry name" value="LNT_N"/>
</dbReference>
<dbReference type="NCBIfam" id="TIGR00546">
    <property type="entry name" value="lnt"/>
    <property type="match status" value="1"/>
</dbReference>
<dbReference type="PANTHER" id="PTHR38686:SF1">
    <property type="entry name" value="APOLIPOPROTEIN N-ACYLTRANSFERASE"/>
    <property type="match status" value="1"/>
</dbReference>
<dbReference type="EMBL" id="JNUP01000064">
    <property type="protein sequence ID" value="KGE71970.1"/>
    <property type="molecule type" value="Genomic_DNA"/>
</dbReference>
<dbReference type="InterPro" id="IPR003010">
    <property type="entry name" value="C-N_Hydrolase"/>
</dbReference>
<comment type="function">
    <text evidence="9">Catalyzes the phospholipid dependent N-acylation of the N-terminal cysteine of apolipoprotein, the last step in lipoprotein maturation.</text>
</comment>
<keyword evidence="12" id="KW-1185">Reference proteome</keyword>
<evidence type="ECO:0000256" key="9">
    <source>
        <dbReference type="HAMAP-Rule" id="MF_01148"/>
    </source>
</evidence>
<dbReference type="GO" id="GO:0042158">
    <property type="term" value="P:lipoprotein biosynthetic process"/>
    <property type="evidence" value="ECO:0007669"/>
    <property type="project" value="UniProtKB-UniRule"/>
</dbReference>